<gene>
    <name evidence="2" type="ORF">GCM10011349_40360</name>
</gene>
<evidence type="ECO:0000313" key="3">
    <source>
        <dbReference type="Proteomes" id="UP000605099"/>
    </source>
</evidence>
<sequence length="307" mass="33469">MPQSDAGEEPAFTQIRYDIAAPKVARITLARPEKRNAQGTRMTYEIDAALRLACDDEAVSVIVLAADGDHFSAGHDLSMSEGPMGAPAERASLWGEFGTPGWEGPYTREREVYLEMTERWRNAPKPVIAAVQGSVISGGLMLMWFADIIVAADDARFRDNTGSDMGVPGVEFFAHPFELGVRRAKQMLFTGGWLSAQAAAAAGMVNEVVPRAQLHERALELAQEIARTDRFALKLMKASVNAAQDAMGRREAMQTSFANHQIGHLQNMLLHGFPIDITRLPASVRRHLEEALAASGGMPATRKPSED</sequence>
<dbReference type="EMBL" id="BMLK01000027">
    <property type="protein sequence ID" value="GGN59662.1"/>
    <property type="molecule type" value="Genomic_DNA"/>
</dbReference>
<name>A0ABQ2JZS8_9SPHN</name>
<organism evidence="2 3">
    <name type="scientific">Novosphingobium indicum</name>
    <dbReference type="NCBI Taxonomy" id="462949"/>
    <lineage>
        <taxon>Bacteria</taxon>
        <taxon>Pseudomonadati</taxon>
        <taxon>Pseudomonadota</taxon>
        <taxon>Alphaproteobacteria</taxon>
        <taxon>Sphingomonadales</taxon>
        <taxon>Sphingomonadaceae</taxon>
        <taxon>Novosphingobium</taxon>
    </lineage>
</organism>
<dbReference type="NCBIfam" id="NF006140">
    <property type="entry name" value="PRK08290.1"/>
    <property type="match status" value="1"/>
</dbReference>
<evidence type="ECO:0000256" key="1">
    <source>
        <dbReference type="ARBA" id="ARBA00005254"/>
    </source>
</evidence>
<dbReference type="PANTHER" id="PTHR43802:SF1">
    <property type="entry name" value="IP11341P-RELATED"/>
    <property type="match status" value="1"/>
</dbReference>
<dbReference type="CDD" id="cd06558">
    <property type="entry name" value="crotonase-like"/>
    <property type="match status" value="1"/>
</dbReference>
<dbReference type="InterPro" id="IPR029045">
    <property type="entry name" value="ClpP/crotonase-like_dom_sf"/>
</dbReference>
<accession>A0ABQ2JZS8</accession>
<proteinExistence type="inferred from homology"/>
<comment type="caution">
    <text evidence="2">The sequence shown here is derived from an EMBL/GenBank/DDBJ whole genome shotgun (WGS) entry which is preliminary data.</text>
</comment>
<evidence type="ECO:0000313" key="2">
    <source>
        <dbReference type="EMBL" id="GGN59662.1"/>
    </source>
</evidence>
<comment type="similarity">
    <text evidence="1">Belongs to the enoyl-CoA hydratase/isomerase family.</text>
</comment>
<dbReference type="InterPro" id="IPR001753">
    <property type="entry name" value="Enoyl-CoA_hydra/iso"/>
</dbReference>
<protein>
    <submittedName>
        <fullName evidence="2">Enoyl-CoA hydratase</fullName>
    </submittedName>
</protein>
<dbReference type="Proteomes" id="UP000605099">
    <property type="component" value="Unassembled WGS sequence"/>
</dbReference>
<reference evidence="3" key="1">
    <citation type="journal article" date="2019" name="Int. J. Syst. Evol. Microbiol.">
        <title>The Global Catalogue of Microorganisms (GCM) 10K type strain sequencing project: providing services to taxonomists for standard genome sequencing and annotation.</title>
        <authorList>
            <consortium name="The Broad Institute Genomics Platform"/>
            <consortium name="The Broad Institute Genome Sequencing Center for Infectious Disease"/>
            <person name="Wu L."/>
            <person name="Ma J."/>
        </authorList>
    </citation>
    <scope>NUCLEOTIDE SEQUENCE [LARGE SCALE GENOMIC DNA]</scope>
    <source>
        <strain evidence="3">CGMCC 1.6784</strain>
    </source>
</reference>
<dbReference type="Pfam" id="PF00378">
    <property type="entry name" value="ECH_1"/>
    <property type="match status" value="1"/>
</dbReference>
<dbReference type="SUPFAM" id="SSF52096">
    <property type="entry name" value="ClpP/crotonase"/>
    <property type="match status" value="1"/>
</dbReference>
<dbReference type="PANTHER" id="PTHR43802">
    <property type="entry name" value="ENOYL-COA HYDRATASE"/>
    <property type="match status" value="1"/>
</dbReference>
<dbReference type="Gene3D" id="3.90.226.10">
    <property type="entry name" value="2-enoyl-CoA Hydratase, Chain A, domain 1"/>
    <property type="match status" value="1"/>
</dbReference>
<keyword evidence="3" id="KW-1185">Reference proteome</keyword>
<dbReference type="RefSeq" id="WP_188822676.1">
    <property type="nucleotide sequence ID" value="NZ_BMLK01000027.1"/>
</dbReference>